<dbReference type="InterPro" id="IPR006683">
    <property type="entry name" value="Thioestr_dom"/>
</dbReference>
<name>A0A2N4U4G6_9BURK</name>
<evidence type="ECO:0000313" key="4">
    <source>
        <dbReference type="EMBL" id="PLC49911.1"/>
    </source>
</evidence>
<dbReference type="PANTHER" id="PTHR21660">
    <property type="entry name" value="THIOESTERASE SUPERFAMILY MEMBER-RELATED"/>
    <property type="match status" value="1"/>
</dbReference>
<dbReference type="PANTHER" id="PTHR21660:SF1">
    <property type="entry name" value="ACYL-COENZYME A THIOESTERASE 13"/>
    <property type="match status" value="1"/>
</dbReference>
<gene>
    <name evidence="4" type="ORF">CR159_11300</name>
</gene>
<dbReference type="InterPro" id="IPR039298">
    <property type="entry name" value="ACOT13"/>
</dbReference>
<dbReference type="AlphaFoldDB" id="A0A2N4U4G6"/>
<proteinExistence type="inferred from homology"/>
<feature type="domain" description="Thioesterase" evidence="3">
    <location>
        <begin position="40"/>
        <end position="115"/>
    </location>
</feature>
<dbReference type="CDD" id="cd03443">
    <property type="entry name" value="PaaI_thioesterase"/>
    <property type="match status" value="1"/>
</dbReference>
<dbReference type="GO" id="GO:0047617">
    <property type="term" value="F:fatty acyl-CoA hydrolase activity"/>
    <property type="evidence" value="ECO:0007669"/>
    <property type="project" value="InterPro"/>
</dbReference>
<evidence type="ECO:0000313" key="5">
    <source>
        <dbReference type="Proteomes" id="UP000234190"/>
    </source>
</evidence>
<accession>A0A2N4U4G6</accession>
<dbReference type="EMBL" id="PDNW01000008">
    <property type="protein sequence ID" value="PLC49911.1"/>
    <property type="molecule type" value="Genomic_DNA"/>
</dbReference>
<keyword evidence="5" id="KW-1185">Reference proteome</keyword>
<dbReference type="NCBIfam" id="TIGR00369">
    <property type="entry name" value="unchar_dom_1"/>
    <property type="match status" value="1"/>
</dbReference>
<comment type="similarity">
    <text evidence="1">Belongs to the thioesterase PaaI family.</text>
</comment>
<evidence type="ECO:0000256" key="1">
    <source>
        <dbReference type="ARBA" id="ARBA00008324"/>
    </source>
</evidence>
<dbReference type="InterPro" id="IPR003736">
    <property type="entry name" value="PAAI_dom"/>
</dbReference>
<dbReference type="Pfam" id="PF03061">
    <property type="entry name" value="4HBT"/>
    <property type="match status" value="1"/>
</dbReference>
<evidence type="ECO:0000259" key="3">
    <source>
        <dbReference type="Pfam" id="PF03061"/>
    </source>
</evidence>
<organism evidence="4 5">
    <name type="scientific">Pollutimonas subterranea</name>
    <dbReference type="NCBI Taxonomy" id="2045210"/>
    <lineage>
        <taxon>Bacteria</taxon>
        <taxon>Pseudomonadati</taxon>
        <taxon>Pseudomonadota</taxon>
        <taxon>Betaproteobacteria</taxon>
        <taxon>Burkholderiales</taxon>
        <taxon>Alcaligenaceae</taxon>
        <taxon>Pollutimonas</taxon>
    </lineage>
</organism>
<dbReference type="SUPFAM" id="SSF54637">
    <property type="entry name" value="Thioesterase/thiol ester dehydrase-isomerase"/>
    <property type="match status" value="1"/>
</dbReference>
<comment type="caution">
    <text evidence="4">The sequence shown here is derived from an EMBL/GenBank/DDBJ whole genome shotgun (WGS) entry which is preliminary data.</text>
</comment>
<evidence type="ECO:0000256" key="2">
    <source>
        <dbReference type="ARBA" id="ARBA00022801"/>
    </source>
</evidence>
<reference evidence="4 5" key="1">
    <citation type="submission" date="2017-10" db="EMBL/GenBank/DDBJ databases">
        <title>Two draft genome sequences of Pusillimonas sp. strains isolated from a nitrate- and radionuclide-contaminated groundwater in Russia.</title>
        <authorList>
            <person name="Grouzdev D.S."/>
            <person name="Tourova T.P."/>
            <person name="Goeva M.A."/>
            <person name="Babich T.L."/>
            <person name="Sokolova D.S."/>
            <person name="Abdullin R."/>
            <person name="Poltaraus A.B."/>
            <person name="Toshchakov S.V."/>
            <person name="Nazina T.N."/>
        </authorList>
    </citation>
    <scope>NUCLEOTIDE SEQUENCE [LARGE SCALE GENOMIC DNA]</scope>
    <source>
        <strain evidence="4 5">JR1/69-3-13</strain>
    </source>
</reference>
<sequence>MALDNPLLEWLGVRLVAWQPDSCTFALDIEPRHLNRQRSLHGGLIATMLDAACGYSGAYSEPGAPKRHAVTVMLNTSYIGKVDQGRIEVTGRLTGSGRKIYFASAELRRDSGELIATAQGSFKRATIS</sequence>
<keyword evidence="2" id="KW-0378">Hydrolase</keyword>
<dbReference type="InterPro" id="IPR029069">
    <property type="entry name" value="HotDog_dom_sf"/>
</dbReference>
<dbReference type="Gene3D" id="3.10.129.10">
    <property type="entry name" value="Hotdog Thioesterase"/>
    <property type="match status" value="1"/>
</dbReference>
<dbReference type="OrthoDB" id="8851832at2"/>
<dbReference type="Proteomes" id="UP000234190">
    <property type="component" value="Unassembled WGS sequence"/>
</dbReference>
<protein>
    <submittedName>
        <fullName evidence="4">ABC transporter substrate-binding protein</fullName>
    </submittedName>
</protein>